<organism evidence="7 8">
    <name type="scientific">Trifolium pratense</name>
    <name type="common">Red clover</name>
    <dbReference type="NCBI Taxonomy" id="57577"/>
    <lineage>
        <taxon>Eukaryota</taxon>
        <taxon>Viridiplantae</taxon>
        <taxon>Streptophyta</taxon>
        <taxon>Embryophyta</taxon>
        <taxon>Tracheophyta</taxon>
        <taxon>Spermatophyta</taxon>
        <taxon>Magnoliopsida</taxon>
        <taxon>eudicotyledons</taxon>
        <taxon>Gunneridae</taxon>
        <taxon>Pentapetalae</taxon>
        <taxon>rosids</taxon>
        <taxon>fabids</taxon>
        <taxon>Fabales</taxon>
        <taxon>Fabaceae</taxon>
        <taxon>Papilionoideae</taxon>
        <taxon>50 kb inversion clade</taxon>
        <taxon>NPAAA clade</taxon>
        <taxon>Hologalegina</taxon>
        <taxon>IRL clade</taxon>
        <taxon>Trifolieae</taxon>
        <taxon>Trifolium</taxon>
    </lineage>
</organism>
<dbReference type="Gene3D" id="2.60.120.330">
    <property type="entry name" value="B-lactam Antibiotic, Isopenicillin N Synthase, Chain"/>
    <property type="match status" value="1"/>
</dbReference>
<dbReference type="GO" id="GO:0046872">
    <property type="term" value="F:metal ion binding"/>
    <property type="evidence" value="ECO:0007669"/>
    <property type="project" value="UniProtKB-KW"/>
</dbReference>
<evidence type="ECO:0000256" key="3">
    <source>
        <dbReference type="ARBA" id="ARBA00022896"/>
    </source>
</evidence>
<evidence type="ECO:0000256" key="1">
    <source>
        <dbReference type="ARBA" id="ARBA00008056"/>
    </source>
</evidence>
<evidence type="ECO:0000313" key="7">
    <source>
        <dbReference type="EMBL" id="PNY03587.1"/>
    </source>
</evidence>
<dbReference type="SUPFAM" id="SSF51197">
    <property type="entry name" value="Clavaminate synthase-like"/>
    <property type="match status" value="2"/>
</dbReference>
<reference evidence="7 8" key="2">
    <citation type="journal article" date="2017" name="Front. Plant Sci.">
        <title>Gene Classification and Mining of Molecular Markers Useful in Red Clover (Trifolium pratense) Breeding.</title>
        <authorList>
            <person name="Istvanek J."/>
            <person name="Dluhosova J."/>
            <person name="Dluhos P."/>
            <person name="Patkova L."/>
            <person name="Nedelnik J."/>
            <person name="Repkova J."/>
        </authorList>
    </citation>
    <scope>NUCLEOTIDE SEQUENCE [LARGE SCALE GENOMIC DNA]</scope>
    <source>
        <strain evidence="8">cv. Tatra</strain>
        <tissue evidence="7">Young leaves</tissue>
    </source>
</reference>
<sequence length="358" mass="40344">MEKLITSCWSNFQSVPGNYIFPPESRPGNVKVPFSNSIPVIDLSEAHKGDRTNTIQKIIKAAEEFGFFQVVYKASNEALLNLGLKQVINHGVSVNEMKEAMSVFKEIFQMPEEYKKKLCTNDPSKPCKMFTSSFNYATEKVHLWRDSLRHPCYPLEQWQHLWPENPTTYRECVGNFSNEVKELGSRIMNLISEGLGLKCGYFDNDLTGSMILSVNHYPSCPEPSLTLGMSKHSDPNLITILMQDDVSGLQVLKDGKWIAVEVLPHSFVINIGYALQIISNGKLKSVEHRVVTNSSQGRTTAAFCLAPSDDCTVEPAEAITDEHNPPIFKSFKYKDFISHYFNKYGDTVVLKSFVAPKN</sequence>
<dbReference type="GO" id="GO:0031418">
    <property type="term" value="F:L-ascorbic acid binding"/>
    <property type="evidence" value="ECO:0007669"/>
    <property type="project" value="UniProtKB-KW"/>
</dbReference>
<dbReference type="PANTHER" id="PTHR47991">
    <property type="entry name" value="OXOGLUTARATE/IRON-DEPENDENT DIOXYGENASE"/>
    <property type="match status" value="1"/>
</dbReference>
<dbReference type="Proteomes" id="UP000236291">
    <property type="component" value="Unassembled WGS sequence"/>
</dbReference>
<evidence type="ECO:0000256" key="4">
    <source>
        <dbReference type="ARBA" id="ARBA00023004"/>
    </source>
</evidence>
<dbReference type="InterPro" id="IPR050295">
    <property type="entry name" value="Plant_2OG-oxidoreductases"/>
</dbReference>
<dbReference type="InterPro" id="IPR005123">
    <property type="entry name" value="Oxoglu/Fe-dep_dioxygenase_dom"/>
</dbReference>
<keyword evidence="2 5" id="KW-0479">Metal-binding</keyword>
<dbReference type="InterPro" id="IPR044861">
    <property type="entry name" value="IPNS-like_FE2OG_OXY"/>
</dbReference>
<evidence type="ECO:0000313" key="8">
    <source>
        <dbReference type="Proteomes" id="UP000236291"/>
    </source>
</evidence>
<dbReference type="Pfam" id="PF14226">
    <property type="entry name" value="DIOX_N"/>
    <property type="match status" value="1"/>
</dbReference>
<keyword evidence="3" id="KW-0847">Vitamin C</keyword>
<dbReference type="InterPro" id="IPR026992">
    <property type="entry name" value="DIOX_N"/>
</dbReference>
<comment type="similarity">
    <text evidence="1 5">Belongs to the iron/ascorbate-dependent oxidoreductase family.</text>
</comment>
<dbReference type="AlphaFoldDB" id="A0A2K3NKM4"/>
<dbReference type="PRINTS" id="PR00682">
    <property type="entry name" value="IPNSYNTHASE"/>
</dbReference>
<accession>A0A2K3NKM4</accession>
<name>A0A2K3NKM4_TRIPR</name>
<proteinExistence type="inferred from homology"/>
<dbReference type="InterPro" id="IPR027443">
    <property type="entry name" value="IPNS-like_sf"/>
</dbReference>
<comment type="caution">
    <text evidence="7">The sequence shown here is derived from an EMBL/GenBank/DDBJ whole genome shotgun (WGS) entry which is preliminary data.</text>
</comment>
<evidence type="ECO:0000259" key="6">
    <source>
        <dbReference type="PROSITE" id="PS51471"/>
    </source>
</evidence>
<protein>
    <submittedName>
        <fullName evidence="7">Hyoscyamine 6-dioxygenase-like protein</fullName>
    </submittedName>
</protein>
<feature type="domain" description="Fe2OG dioxygenase" evidence="6">
    <location>
        <begin position="207"/>
        <end position="307"/>
    </location>
</feature>
<dbReference type="PROSITE" id="PS51471">
    <property type="entry name" value="FE2OG_OXY"/>
    <property type="match status" value="1"/>
</dbReference>
<dbReference type="EMBL" id="ASHM01022814">
    <property type="protein sequence ID" value="PNY03587.1"/>
    <property type="molecule type" value="Genomic_DNA"/>
</dbReference>
<dbReference type="Pfam" id="PF03171">
    <property type="entry name" value="2OG-FeII_Oxy"/>
    <property type="match status" value="1"/>
</dbReference>
<keyword evidence="7" id="KW-0223">Dioxygenase</keyword>
<dbReference type="STRING" id="57577.A0A2K3NKM4"/>
<dbReference type="ExpressionAtlas" id="A0A2K3NKM4">
    <property type="expression patterns" value="baseline"/>
</dbReference>
<keyword evidence="4 5" id="KW-0408">Iron</keyword>
<gene>
    <name evidence="7" type="ORF">L195_g026920</name>
</gene>
<evidence type="ECO:0000256" key="5">
    <source>
        <dbReference type="RuleBase" id="RU003682"/>
    </source>
</evidence>
<evidence type="ECO:0000256" key="2">
    <source>
        <dbReference type="ARBA" id="ARBA00022723"/>
    </source>
</evidence>
<reference evidence="7 8" key="1">
    <citation type="journal article" date="2014" name="Am. J. Bot.">
        <title>Genome assembly and annotation for red clover (Trifolium pratense; Fabaceae).</title>
        <authorList>
            <person name="Istvanek J."/>
            <person name="Jaros M."/>
            <person name="Krenek A."/>
            <person name="Repkova J."/>
        </authorList>
    </citation>
    <scope>NUCLEOTIDE SEQUENCE [LARGE SCALE GENOMIC DNA]</scope>
    <source>
        <strain evidence="8">cv. Tatra</strain>
        <tissue evidence="7">Young leaves</tissue>
    </source>
</reference>
<keyword evidence="5" id="KW-0560">Oxidoreductase</keyword>
<dbReference type="GO" id="GO:0051213">
    <property type="term" value="F:dioxygenase activity"/>
    <property type="evidence" value="ECO:0007669"/>
    <property type="project" value="UniProtKB-KW"/>
</dbReference>